<feature type="region of interest" description="Disordered" evidence="1">
    <location>
        <begin position="1094"/>
        <end position="1114"/>
    </location>
</feature>
<dbReference type="PROSITE" id="PS00678">
    <property type="entry name" value="WD_REPEATS_1"/>
    <property type="match status" value="1"/>
</dbReference>
<keyword evidence="5" id="KW-1185">Reference proteome</keyword>
<protein>
    <submittedName>
        <fullName evidence="4">Trypsin-like peptidase domain-containing protein</fullName>
    </submittedName>
</protein>
<evidence type="ECO:0000256" key="1">
    <source>
        <dbReference type="SAM" id="MobiDB-lite"/>
    </source>
</evidence>
<sequence>MTATRDQTIAARVVVRVLDGAGDAVGAGFLIGPDLVATCAHVVASAQRADPYAPEPAGGDVRIDFPLLRDEDTLPAAEAEVVRWVPIGEDGTGDIAVLRVRGPLPVGARMPPLRRVDQLWDLPFRVLGFPEGMADGVWSTGRFRGEQGTRWFQLQTAAGEQPIIEGFSGAPVWDEDSGAVVGMTVAADASGTTTTAYLIPIDQVLGLDPELLPCPYRGLEPFGEEHAAYFFGRDADVDLLAATVEREPLVAVAGPSGAGKSSLVRAGLLPRLRAAGTEVAELRPVPGRTVGESLVTALAPYAPTDLPLPSDADDRARVRQLAAATTTELVLLVDQFEELAAADPDAAQELLELIGHLVTTDDPEPATPRLRAVLTLRSATLDDVVVPRVAGLLGAGTVLLPPMDRAQLRDAIVAPAERAPGLSFEPGLVDRILDDAAGEPGGLPLVESLLTELWERREGGHLTLRAYDEAGGVAGVVATHAENVMAGFPDPADAPRLKRLFTALSRSDRDGRFVRRPRQWQELAPELRPLVQRLAAGRLLVVERAPTGEQTVQLAHQALIAHWPRLRDWLTEDRDFLSWRDQLDQQRERWEAAGRDDGALLRGTALAVAQDWLPRRESDVSGPDHEYVQRSRARQRREVRRWRVVTAVLAVLALAAGALAAVAVARGNEVNAQLRLANAEILAQAALARAPNDPAAATQLALAAWRLNPENASARTALLHQYMAMSSVEGIVPAVTTEPLLGFDLSDDGRTLLLPEGGGIVAVSGLPLGPVHRQVLPGVSSAILRMALSDDGRWAAMIGSDGEVLLWDLATDTGPQVLSRSARTGPPRPMISIVHNRVVWLDRDDTGAAARLRIWDLPTGRPAAHDGFLLSDPDVAGAVPIPESDLVLVRLGNPEQSPSRTAVRRLTDGTELGMLPQDSAVPDHGDWAAVCEPGTSATDPTAVVLLRPDLGGELRRVPLLGPDCANFDERITRDGRHVAERIGPPGDYDVVRIRDLGDASAYDVTIPPDPTASEDGRVGIGPRIFVLPGPDGTRTVLFPRGTSVLRLRAEPNPFVAIDVTAPRLSLSQDERTLVATDTEQGFFTFDRQTVRPVGRLDSSAVPPPGRGGSTVDGDRLTILAGTPEEGWTLSQYQLPSLALALRVAVPRRPGGPPSAVGAVSTGDRLFTFGDGLLAEWDRTTGAPIGTPIDLATTPAARDWYRTKANFEARPGHPDQVVVWGPDSSLQLWNVARGEQLGALPHIEGRLPYSFVVDHTGTRLVAATQVGVLDVWDLDRQELVGSPIPVPGYQLPLGITTDGRVVTGTAQGEDQLQTFWDMATGAENGTIRFSAAHDADTSMDDGTWMSVSGVGGAAGGPLPYRMALTVQQWFDRLCAVSDRPFTDAERAMLPVGAGTDPPC</sequence>
<dbReference type="CDD" id="cd00267">
    <property type="entry name" value="ABC_ATPase"/>
    <property type="match status" value="1"/>
</dbReference>
<dbReference type="InterPro" id="IPR036322">
    <property type="entry name" value="WD40_repeat_dom_sf"/>
</dbReference>
<evidence type="ECO:0000256" key="2">
    <source>
        <dbReference type="SAM" id="Phobius"/>
    </source>
</evidence>
<dbReference type="Gene3D" id="2.130.10.10">
    <property type="entry name" value="YVTN repeat-like/Quinoprotein amine dehydrogenase"/>
    <property type="match status" value="2"/>
</dbReference>
<dbReference type="Proteomes" id="UP001597145">
    <property type="component" value="Unassembled WGS sequence"/>
</dbReference>
<evidence type="ECO:0000313" key="4">
    <source>
        <dbReference type="EMBL" id="MFD1530677.1"/>
    </source>
</evidence>
<keyword evidence="2" id="KW-1133">Transmembrane helix</keyword>
<dbReference type="RefSeq" id="WP_343970294.1">
    <property type="nucleotide sequence ID" value="NZ_BAAAJG010000002.1"/>
</dbReference>
<dbReference type="SUPFAM" id="SSF50978">
    <property type="entry name" value="WD40 repeat-like"/>
    <property type="match status" value="1"/>
</dbReference>
<evidence type="ECO:0000313" key="5">
    <source>
        <dbReference type="Proteomes" id="UP001597145"/>
    </source>
</evidence>
<dbReference type="Pfam" id="PF13365">
    <property type="entry name" value="Trypsin_2"/>
    <property type="match status" value="1"/>
</dbReference>
<keyword evidence="2" id="KW-0472">Membrane</keyword>
<dbReference type="SUPFAM" id="SSF52540">
    <property type="entry name" value="P-loop containing nucleoside triphosphate hydrolases"/>
    <property type="match status" value="1"/>
</dbReference>
<dbReference type="InterPro" id="IPR049052">
    <property type="entry name" value="nSTAND1"/>
</dbReference>
<dbReference type="InterPro" id="IPR015943">
    <property type="entry name" value="WD40/YVTN_repeat-like_dom_sf"/>
</dbReference>
<proteinExistence type="predicted"/>
<dbReference type="InterPro" id="IPR019775">
    <property type="entry name" value="WD40_repeat_CS"/>
</dbReference>
<name>A0ABW4FNX4_9PSEU</name>
<feature type="domain" description="Novel STAND NTPase 1" evidence="3">
    <location>
        <begin position="215"/>
        <end position="597"/>
    </location>
</feature>
<dbReference type="SUPFAM" id="SSF50494">
    <property type="entry name" value="Trypsin-like serine proteases"/>
    <property type="match status" value="1"/>
</dbReference>
<accession>A0ABW4FNX4</accession>
<dbReference type="Pfam" id="PF20703">
    <property type="entry name" value="nSTAND1"/>
    <property type="match status" value="1"/>
</dbReference>
<organism evidence="4 5">
    <name type="scientific">Pseudonocardia aurantiaca</name>
    <dbReference type="NCBI Taxonomy" id="75290"/>
    <lineage>
        <taxon>Bacteria</taxon>
        <taxon>Bacillati</taxon>
        <taxon>Actinomycetota</taxon>
        <taxon>Actinomycetes</taxon>
        <taxon>Pseudonocardiales</taxon>
        <taxon>Pseudonocardiaceae</taxon>
        <taxon>Pseudonocardia</taxon>
    </lineage>
</organism>
<dbReference type="Gene3D" id="2.40.10.120">
    <property type="match status" value="1"/>
</dbReference>
<dbReference type="SUPFAM" id="SSF101898">
    <property type="entry name" value="NHL repeat"/>
    <property type="match status" value="1"/>
</dbReference>
<dbReference type="InterPro" id="IPR009003">
    <property type="entry name" value="Peptidase_S1_PA"/>
</dbReference>
<keyword evidence="2" id="KW-0812">Transmembrane</keyword>
<feature type="transmembrane region" description="Helical" evidence="2">
    <location>
        <begin position="644"/>
        <end position="665"/>
    </location>
</feature>
<dbReference type="InterPro" id="IPR027417">
    <property type="entry name" value="P-loop_NTPase"/>
</dbReference>
<comment type="caution">
    <text evidence="4">The sequence shown here is derived from an EMBL/GenBank/DDBJ whole genome shotgun (WGS) entry which is preliminary data.</text>
</comment>
<reference evidence="5" key="1">
    <citation type="journal article" date="2019" name="Int. J. Syst. Evol. Microbiol.">
        <title>The Global Catalogue of Microorganisms (GCM) 10K type strain sequencing project: providing services to taxonomists for standard genome sequencing and annotation.</title>
        <authorList>
            <consortium name="The Broad Institute Genomics Platform"/>
            <consortium name="The Broad Institute Genome Sequencing Center for Infectious Disease"/>
            <person name="Wu L."/>
            <person name="Ma J."/>
        </authorList>
    </citation>
    <scope>NUCLEOTIDE SEQUENCE [LARGE SCALE GENOMIC DNA]</scope>
    <source>
        <strain evidence="5">JCM 12165</strain>
    </source>
</reference>
<gene>
    <name evidence="4" type="ORF">ACFSCY_14615</name>
</gene>
<dbReference type="EMBL" id="JBHUCP010000009">
    <property type="protein sequence ID" value="MFD1530677.1"/>
    <property type="molecule type" value="Genomic_DNA"/>
</dbReference>
<evidence type="ECO:0000259" key="3">
    <source>
        <dbReference type="Pfam" id="PF20703"/>
    </source>
</evidence>